<dbReference type="GO" id="GO:0006883">
    <property type="term" value="P:intracellular sodium ion homeostasis"/>
    <property type="evidence" value="ECO:0007669"/>
    <property type="project" value="TreeGrafter"/>
</dbReference>
<evidence type="ECO:0000313" key="9">
    <source>
        <dbReference type="Proteomes" id="UP000078200"/>
    </source>
</evidence>
<evidence type="ECO:0000256" key="7">
    <source>
        <dbReference type="SAM" id="Phobius"/>
    </source>
</evidence>
<comment type="similarity">
    <text evidence="2">Belongs to the X(+)/potassium ATPases subunit beta family.</text>
</comment>
<dbReference type="EnsemblMetazoa" id="GAUT036506-RA">
    <property type="protein sequence ID" value="GAUT036506-PA"/>
    <property type="gene ID" value="GAUT036506"/>
</dbReference>
<dbReference type="STRING" id="7395.A0A1A9VGJ2"/>
<dbReference type="PANTHER" id="PTHR11523">
    <property type="entry name" value="SODIUM/POTASSIUM-DEPENDENT ATPASE BETA SUBUNIT"/>
    <property type="match status" value="1"/>
</dbReference>
<dbReference type="GO" id="GO:0001671">
    <property type="term" value="F:ATPase activator activity"/>
    <property type="evidence" value="ECO:0007669"/>
    <property type="project" value="TreeGrafter"/>
</dbReference>
<dbReference type="Pfam" id="PF00287">
    <property type="entry name" value="Na_K-ATPase"/>
    <property type="match status" value="1"/>
</dbReference>
<organism evidence="8 9">
    <name type="scientific">Glossina austeni</name>
    <name type="common">Savannah tsetse fly</name>
    <dbReference type="NCBI Taxonomy" id="7395"/>
    <lineage>
        <taxon>Eukaryota</taxon>
        <taxon>Metazoa</taxon>
        <taxon>Ecdysozoa</taxon>
        <taxon>Arthropoda</taxon>
        <taxon>Hexapoda</taxon>
        <taxon>Insecta</taxon>
        <taxon>Pterygota</taxon>
        <taxon>Neoptera</taxon>
        <taxon>Endopterygota</taxon>
        <taxon>Diptera</taxon>
        <taxon>Brachycera</taxon>
        <taxon>Muscomorpha</taxon>
        <taxon>Hippoboscoidea</taxon>
        <taxon>Glossinidae</taxon>
        <taxon>Glossina</taxon>
    </lineage>
</organism>
<evidence type="ECO:0000256" key="6">
    <source>
        <dbReference type="ARBA" id="ARBA00023136"/>
    </source>
</evidence>
<evidence type="ECO:0008006" key="10">
    <source>
        <dbReference type="Google" id="ProtNLM"/>
    </source>
</evidence>
<evidence type="ECO:0000256" key="4">
    <source>
        <dbReference type="ARBA" id="ARBA00022968"/>
    </source>
</evidence>
<evidence type="ECO:0000256" key="2">
    <source>
        <dbReference type="ARBA" id="ARBA00005876"/>
    </source>
</evidence>
<dbReference type="InterPro" id="IPR000402">
    <property type="entry name" value="Na/K_ATPase_sub_beta"/>
</dbReference>
<dbReference type="VEuPathDB" id="VectorBase:GAUT036506"/>
<dbReference type="PANTHER" id="PTHR11523:SF28">
    <property type="entry name" value="NA_K-ATPASE BETA SUBUNIT ISOFORM 4-RELATED"/>
    <property type="match status" value="1"/>
</dbReference>
<evidence type="ECO:0000256" key="5">
    <source>
        <dbReference type="ARBA" id="ARBA00022989"/>
    </source>
</evidence>
<comment type="subcellular location">
    <subcellularLocation>
        <location evidence="1">Membrane</location>
        <topology evidence="1">Single-pass type II membrane protein</topology>
    </subcellularLocation>
</comment>
<keyword evidence="5 7" id="KW-1133">Transmembrane helix</keyword>
<proteinExistence type="inferred from homology"/>
<dbReference type="GO" id="GO:0030007">
    <property type="term" value="P:intracellular potassium ion homeostasis"/>
    <property type="evidence" value="ECO:0007669"/>
    <property type="project" value="TreeGrafter"/>
</dbReference>
<dbReference type="Proteomes" id="UP000078200">
    <property type="component" value="Unassembled WGS sequence"/>
</dbReference>
<keyword evidence="3 7" id="KW-0812">Transmembrane</keyword>
<evidence type="ECO:0000256" key="1">
    <source>
        <dbReference type="ARBA" id="ARBA00004606"/>
    </source>
</evidence>
<name>A0A1A9VGJ2_GLOAU</name>
<dbReference type="GO" id="GO:0036376">
    <property type="term" value="P:sodium ion export across plasma membrane"/>
    <property type="evidence" value="ECO:0007669"/>
    <property type="project" value="TreeGrafter"/>
</dbReference>
<dbReference type="Gene3D" id="2.60.40.1660">
    <property type="entry name" value="Na, k-atpase alpha subunit"/>
    <property type="match status" value="1"/>
</dbReference>
<keyword evidence="6 7" id="KW-0472">Membrane</keyword>
<dbReference type="GO" id="GO:0005890">
    <property type="term" value="C:sodium:potassium-exchanging ATPase complex"/>
    <property type="evidence" value="ECO:0007669"/>
    <property type="project" value="InterPro"/>
</dbReference>
<sequence>MPDQPFVLQKRFRHEEEEENRYGKEDNLARKLFNVEEGQLCGRTPLSWFLIFLFIVIFWTCIVLYWSFLYYVFASGLSSEHPRYFMDQPGLSFEPCIIEKGEKSIVYNEGIEKQIDLYTEKILTSLAKYGQVPQKRFGFCIDEPDFGYHLLQPCFFLKVNKVIGYKIDNYKRGADMPEEAPEALRTYIDELPSESTVKKLWISCTADPPLQFVYYPAPYVEDKDIELDSGTFYVPIDESLLVKETLIEEEKKISRENSNYYNENDFKRIIAVRPSNLTHNTIHAIKCQMWAKNIVHETQSTNSLMNRGYIRFRLGVKARAIPL</sequence>
<keyword evidence="4" id="KW-0735">Signal-anchor</keyword>
<dbReference type="AlphaFoldDB" id="A0A1A9VGJ2"/>
<protein>
    <recommendedName>
        <fullName evidence="10">Sodium/potassium-transporting ATPase subunit beta</fullName>
    </recommendedName>
</protein>
<feature type="transmembrane region" description="Helical" evidence="7">
    <location>
        <begin position="48"/>
        <end position="73"/>
    </location>
</feature>
<keyword evidence="9" id="KW-1185">Reference proteome</keyword>
<evidence type="ECO:0000313" key="8">
    <source>
        <dbReference type="EnsemblMetazoa" id="GAUT036506-PA"/>
    </source>
</evidence>
<dbReference type="InterPro" id="IPR038702">
    <property type="entry name" value="Na/K_ATPase_sub_beta_sf"/>
</dbReference>
<reference evidence="8" key="1">
    <citation type="submission" date="2020-05" db="UniProtKB">
        <authorList>
            <consortium name="EnsemblMetazoa"/>
        </authorList>
    </citation>
    <scope>IDENTIFICATION</scope>
    <source>
        <strain evidence="8">TTRI</strain>
    </source>
</reference>
<evidence type="ECO:0000256" key="3">
    <source>
        <dbReference type="ARBA" id="ARBA00022692"/>
    </source>
</evidence>
<accession>A0A1A9VGJ2</accession>
<dbReference type="GO" id="GO:1990573">
    <property type="term" value="P:potassium ion import across plasma membrane"/>
    <property type="evidence" value="ECO:0007669"/>
    <property type="project" value="TreeGrafter"/>
</dbReference>